<dbReference type="Proteomes" id="UP000319578">
    <property type="component" value="Unassembled WGS sequence"/>
</dbReference>
<protein>
    <submittedName>
        <fullName evidence="2">Uncharacterized protein</fullName>
    </submittedName>
</protein>
<dbReference type="STRING" id="54915.ADS79_26710"/>
<name>A0A0K9YLA5_9BACL</name>
<accession>A0A0K9YLA5</accession>
<dbReference type="PATRIC" id="fig|54915.3.peg.4518"/>
<dbReference type="OrthoDB" id="2472711at2"/>
<dbReference type="EMBL" id="LGIQ01000011">
    <property type="protein sequence ID" value="KNB69474.1"/>
    <property type="molecule type" value="Genomic_DNA"/>
</dbReference>
<comment type="caution">
    <text evidence="2">The sequence shown here is derived from an EMBL/GenBank/DDBJ whole genome shotgun (WGS) entry which is preliminary data.</text>
</comment>
<dbReference type="AlphaFoldDB" id="A0A0K9YLA5"/>
<reference evidence="3" key="1">
    <citation type="submission" date="2015-07" db="EMBL/GenBank/DDBJ databases">
        <title>Genome sequencing project for genomic taxonomy and phylogenomics of Bacillus-like bacteria.</title>
        <authorList>
            <person name="Liu B."/>
            <person name="Wang J."/>
            <person name="Zhu Y."/>
            <person name="Liu G."/>
            <person name="Chen Q."/>
            <person name="Chen Z."/>
            <person name="Lan J."/>
            <person name="Che J."/>
            <person name="Ge C."/>
            <person name="Shi H."/>
            <person name="Pan Z."/>
            <person name="Liu X."/>
        </authorList>
    </citation>
    <scope>NUCLEOTIDE SEQUENCE [LARGE SCALE GENOMIC DNA]</scope>
    <source>
        <strain evidence="3">DSM 9887</strain>
    </source>
</reference>
<sequence length="140" mass="16556">MEPNDLVKEWLIWHQAVKYIQNDLSHLESVSMTFPELGTSILRHLGSQMYKQKKLAANELQKNGIRVIKEKEEANEVLIVWSQRGQVDILREHELTLRLEVQKRLKETKQKFIDERTDIQPLSLESVIHEVFTSVRKRLN</sequence>
<dbReference type="InterPro" id="IPR058600">
    <property type="entry name" value="YhjD-like"/>
</dbReference>
<dbReference type="Proteomes" id="UP000036834">
    <property type="component" value="Unassembled WGS sequence"/>
</dbReference>
<dbReference type="RefSeq" id="WP_049741488.1">
    <property type="nucleotide sequence ID" value="NZ_BJON01000018.1"/>
</dbReference>
<dbReference type="Pfam" id="PF26325">
    <property type="entry name" value="YhjD"/>
    <property type="match status" value="1"/>
</dbReference>
<evidence type="ECO:0000313" key="1">
    <source>
        <dbReference type="EMBL" id="GED70920.1"/>
    </source>
</evidence>
<keyword evidence="4" id="KW-1185">Reference proteome</keyword>
<proteinExistence type="predicted"/>
<reference evidence="1 4" key="3">
    <citation type="submission" date="2019-06" db="EMBL/GenBank/DDBJ databases">
        <title>Whole genome shotgun sequence of Brevibacillus reuszeri NBRC 15719.</title>
        <authorList>
            <person name="Hosoyama A."/>
            <person name="Uohara A."/>
            <person name="Ohji S."/>
            <person name="Ichikawa N."/>
        </authorList>
    </citation>
    <scope>NUCLEOTIDE SEQUENCE [LARGE SCALE GENOMIC DNA]</scope>
    <source>
        <strain evidence="1 4">NBRC 15719</strain>
    </source>
</reference>
<evidence type="ECO:0000313" key="4">
    <source>
        <dbReference type="Proteomes" id="UP000319578"/>
    </source>
</evidence>
<dbReference type="EMBL" id="BJON01000018">
    <property type="protein sequence ID" value="GED70920.1"/>
    <property type="molecule type" value="Genomic_DNA"/>
</dbReference>
<reference evidence="2" key="2">
    <citation type="submission" date="2015-07" db="EMBL/GenBank/DDBJ databases">
        <title>MeaNS - Measles Nucleotide Surveillance Program.</title>
        <authorList>
            <person name="Tran T."/>
            <person name="Druce J."/>
        </authorList>
    </citation>
    <scope>NUCLEOTIDE SEQUENCE</scope>
    <source>
        <strain evidence="2">DSM 9887</strain>
    </source>
</reference>
<organism evidence="2 3">
    <name type="scientific">Brevibacillus reuszeri</name>
    <dbReference type="NCBI Taxonomy" id="54915"/>
    <lineage>
        <taxon>Bacteria</taxon>
        <taxon>Bacillati</taxon>
        <taxon>Bacillota</taxon>
        <taxon>Bacilli</taxon>
        <taxon>Bacillales</taxon>
        <taxon>Paenibacillaceae</taxon>
        <taxon>Brevibacillus</taxon>
    </lineage>
</organism>
<gene>
    <name evidence="2" type="ORF">ADS79_26710</name>
    <name evidence="1" type="ORF">BRE01_46220</name>
</gene>
<evidence type="ECO:0000313" key="2">
    <source>
        <dbReference type="EMBL" id="KNB69474.1"/>
    </source>
</evidence>
<evidence type="ECO:0000313" key="3">
    <source>
        <dbReference type="Proteomes" id="UP000036834"/>
    </source>
</evidence>